<keyword evidence="3" id="KW-1185">Reference proteome</keyword>
<dbReference type="AlphaFoldDB" id="A0AA39WPC1"/>
<evidence type="ECO:0000313" key="2">
    <source>
        <dbReference type="EMBL" id="KAK0619113.1"/>
    </source>
</evidence>
<feature type="compositionally biased region" description="Basic and acidic residues" evidence="1">
    <location>
        <begin position="171"/>
        <end position="180"/>
    </location>
</feature>
<name>A0AA39WPC1_9PEZI</name>
<evidence type="ECO:0000256" key="1">
    <source>
        <dbReference type="SAM" id="MobiDB-lite"/>
    </source>
</evidence>
<feature type="compositionally biased region" description="Polar residues" evidence="1">
    <location>
        <begin position="87"/>
        <end position="104"/>
    </location>
</feature>
<feature type="compositionally biased region" description="Basic and acidic residues" evidence="1">
    <location>
        <begin position="116"/>
        <end position="133"/>
    </location>
</feature>
<sequence>MESLQTGYRLDLEFRINQLERHLQTRQDHRETRTISSTRVRKNRARKSVGHLPLGLAFSIERLTSSPPRDRPAAPPPCQTGAHPGHASTNVVWRSKGCGTSTAGTPAGNWNVDFIDGDRDSRGGPSTGRKDPAEGTGGVVDVDDEAGGDGVKVQGWKDPPTNLDGNDEKEETIRDRRGTF</sequence>
<accession>A0AA39WPC1</accession>
<dbReference type="Proteomes" id="UP001175000">
    <property type="component" value="Unassembled WGS sequence"/>
</dbReference>
<feature type="region of interest" description="Disordered" evidence="1">
    <location>
        <begin position="25"/>
        <end position="46"/>
    </location>
</feature>
<protein>
    <submittedName>
        <fullName evidence="2">Uncharacterized protein</fullName>
    </submittedName>
</protein>
<proteinExistence type="predicted"/>
<dbReference type="EMBL" id="JAULSU010000004">
    <property type="protein sequence ID" value="KAK0619113.1"/>
    <property type="molecule type" value="Genomic_DNA"/>
</dbReference>
<gene>
    <name evidence="2" type="ORF">B0T14DRAFT_566005</name>
</gene>
<reference evidence="2" key="1">
    <citation type="submission" date="2023-06" db="EMBL/GenBank/DDBJ databases">
        <title>Genome-scale phylogeny and comparative genomics of the fungal order Sordariales.</title>
        <authorList>
            <consortium name="Lawrence Berkeley National Laboratory"/>
            <person name="Hensen N."/>
            <person name="Bonometti L."/>
            <person name="Westerberg I."/>
            <person name="Brannstrom I.O."/>
            <person name="Guillou S."/>
            <person name="Cros-Aarteil S."/>
            <person name="Calhoun S."/>
            <person name="Haridas S."/>
            <person name="Kuo A."/>
            <person name="Mondo S."/>
            <person name="Pangilinan J."/>
            <person name="Riley R."/>
            <person name="Labutti K."/>
            <person name="Andreopoulos B."/>
            <person name="Lipzen A."/>
            <person name="Chen C."/>
            <person name="Yanf M."/>
            <person name="Daum C."/>
            <person name="Ng V."/>
            <person name="Clum A."/>
            <person name="Steindorff A."/>
            <person name="Ohm R."/>
            <person name="Martin F."/>
            <person name="Silar P."/>
            <person name="Natvig D."/>
            <person name="Lalanne C."/>
            <person name="Gautier V."/>
            <person name="Ament-Velasquez S.L."/>
            <person name="Kruys A."/>
            <person name="Hutchinson M.I."/>
            <person name="Powell A.J."/>
            <person name="Barry K."/>
            <person name="Miller A.N."/>
            <person name="Grigoriev I.V."/>
            <person name="Debuchy R."/>
            <person name="Gladieux P."/>
            <person name="Thoren M.H."/>
            <person name="Johannesson H."/>
        </authorList>
    </citation>
    <scope>NUCLEOTIDE SEQUENCE</scope>
    <source>
        <strain evidence="2">CBS 606.72</strain>
    </source>
</reference>
<comment type="caution">
    <text evidence="2">The sequence shown here is derived from an EMBL/GenBank/DDBJ whole genome shotgun (WGS) entry which is preliminary data.</text>
</comment>
<feature type="region of interest" description="Disordered" evidence="1">
    <location>
        <begin position="64"/>
        <end position="180"/>
    </location>
</feature>
<evidence type="ECO:0000313" key="3">
    <source>
        <dbReference type="Proteomes" id="UP001175000"/>
    </source>
</evidence>
<organism evidence="2 3">
    <name type="scientific">Immersiella caudata</name>
    <dbReference type="NCBI Taxonomy" id="314043"/>
    <lineage>
        <taxon>Eukaryota</taxon>
        <taxon>Fungi</taxon>
        <taxon>Dikarya</taxon>
        <taxon>Ascomycota</taxon>
        <taxon>Pezizomycotina</taxon>
        <taxon>Sordariomycetes</taxon>
        <taxon>Sordariomycetidae</taxon>
        <taxon>Sordariales</taxon>
        <taxon>Lasiosphaeriaceae</taxon>
        <taxon>Immersiella</taxon>
    </lineage>
</organism>